<feature type="transmembrane region" description="Helical" evidence="17">
    <location>
        <begin position="57"/>
        <end position="74"/>
    </location>
</feature>
<feature type="transmembrane region" description="Helical" evidence="17">
    <location>
        <begin position="379"/>
        <end position="401"/>
    </location>
</feature>
<feature type="transmembrane region" description="Helical" evidence="17">
    <location>
        <begin position="297"/>
        <end position="321"/>
    </location>
</feature>
<proteinExistence type="inferred from homology"/>
<keyword evidence="7 17" id="KW-0679">Respiratory chain</keyword>
<evidence type="ECO:0000256" key="5">
    <source>
        <dbReference type="ARBA" id="ARBA00021006"/>
    </source>
</evidence>
<dbReference type="Pfam" id="PF00361">
    <property type="entry name" value="Proton_antipo_M"/>
    <property type="match status" value="1"/>
</dbReference>
<reference evidence="20" key="1">
    <citation type="journal article" date="2016" name="Conserv Genet Resour">
        <title>The complete mitochondrial genomes of two globally invasive ants, the Argentine ant Linepithema humile and the little fire ant Wasmannia auropunctata.</title>
        <authorList>
            <person name="Duan X.-Y."/>
            <person name="Peng X.-Y."/>
            <person name="Qian Z.-Q."/>
        </authorList>
    </citation>
    <scope>NUCLEOTIDE SEQUENCE</scope>
</reference>
<dbReference type="GO" id="GO:0031966">
    <property type="term" value="C:mitochondrial membrane"/>
    <property type="evidence" value="ECO:0007669"/>
    <property type="project" value="UniProtKB-SubCell"/>
</dbReference>
<dbReference type="Pfam" id="PF01059">
    <property type="entry name" value="Oxidored_q5_N"/>
    <property type="match status" value="1"/>
</dbReference>
<keyword evidence="14 17" id="KW-0496">Mitochondrion</keyword>
<dbReference type="InterPro" id="IPR001750">
    <property type="entry name" value="ND/Mrp_TM"/>
</dbReference>
<keyword evidence="6 17" id="KW-0813">Transport</keyword>
<evidence type="ECO:0000256" key="7">
    <source>
        <dbReference type="ARBA" id="ARBA00022660"/>
    </source>
</evidence>
<dbReference type="PANTHER" id="PTHR43507">
    <property type="entry name" value="NADH-UBIQUINONE OXIDOREDUCTASE CHAIN 4"/>
    <property type="match status" value="1"/>
</dbReference>
<sequence>MMKFVLMVVFMNFMLVKNFMIMFYYNLCYLISFFLLFMYMFKDMLYSVVGFYTGMEYYSFWLVVLSFWIVSLMFMSLEDKINFKKMNVILILLLVLVMFFISLDMMMFYFMFEVSLIPTFFLIVYWGVNPERFSASYYLMVYMLLISFPLLVYIFNIYIYSGSLKFSILVLCMDQYEVSVWGFMMIYLAFYIKMPMYMFHVWLPKAHVEAPVYGSMILAGVLLKMGGYGLIRFMEILINMSIKFNFLIMSVSIVGSLIVSLICLVQIDMKSLVAYSSVVHMNMMLCGMLSMTKMGIVGGYIMMIAHGLCSSGLFYMVNLYYMRSSSRLLMLNKGLMSKLPGLTLWWFLLCSANFSFPFSLNFISEILILMVVLNWDFVLLGNLMLICFFSSAYSLYLFSYVQHGGGSKQGGSFHMSMVKEYIVLIMHFFPLFMILLNLVIYM</sequence>
<gene>
    <name evidence="20" type="primary">nad4</name>
</gene>
<dbReference type="GO" id="GO:0008137">
    <property type="term" value="F:NADH dehydrogenase (ubiquinone) activity"/>
    <property type="evidence" value="ECO:0007669"/>
    <property type="project" value="UniProtKB-UniRule"/>
</dbReference>
<dbReference type="GO" id="GO:0042773">
    <property type="term" value="P:ATP synthesis coupled electron transport"/>
    <property type="evidence" value="ECO:0007669"/>
    <property type="project" value="InterPro"/>
</dbReference>
<protein>
    <recommendedName>
        <fullName evidence="5 17">NADH-ubiquinone oxidoreductase chain 4</fullName>
        <ecNumber evidence="4 17">7.1.1.2</ecNumber>
    </recommendedName>
</protein>
<comment type="function">
    <text evidence="1">Core subunit of the mitochondrial membrane respiratory chain NADH dehydrogenase (Complex I) that is believed to belong to the minimal assembly required for catalysis. Complex I functions in the transfer of electrons from NADH to the respiratory chain. The immediate electron acceptor for the enzyme is believed to be ubiquinone.</text>
</comment>
<feature type="transmembrane region" description="Helical" evidence="17">
    <location>
        <begin position="246"/>
        <end position="265"/>
    </location>
</feature>
<dbReference type="PANTHER" id="PTHR43507:SF20">
    <property type="entry name" value="NADH-UBIQUINONE OXIDOREDUCTASE CHAIN 4"/>
    <property type="match status" value="1"/>
</dbReference>
<evidence type="ECO:0000256" key="15">
    <source>
        <dbReference type="ARBA" id="ARBA00023136"/>
    </source>
</evidence>
<name>A0A191TFT6_WASAN</name>
<evidence type="ECO:0000256" key="3">
    <source>
        <dbReference type="ARBA" id="ARBA00009025"/>
    </source>
</evidence>
<evidence type="ECO:0000256" key="12">
    <source>
        <dbReference type="ARBA" id="ARBA00023027"/>
    </source>
</evidence>
<feature type="transmembrane region" description="Helical" evidence="17">
    <location>
        <begin position="180"/>
        <end position="200"/>
    </location>
</feature>
<comment type="similarity">
    <text evidence="3 17">Belongs to the complex I subunit 4 family.</text>
</comment>
<dbReference type="EMBL" id="KX146469">
    <property type="protein sequence ID" value="ANI87497.1"/>
    <property type="molecule type" value="Genomic_DNA"/>
</dbReference>
<keyword evidence="8 17" id="KW-0812">Transmembrane</keyword>
<dbReference type="GO" id="GO:0048039">
    <property type="term" value="F:ubiquinone binding"/>
    <property type="evidence" value="ECO:0007669"/>
    <property type="project" value="TreeGrafter"/>
</dbReference>
<dbReference type="AlphaFoldDB" id="A0A191TFT6"/>
<keyword evidence="15 17" id="KW-0472">Membrane</keyword>
<comment type="subcellular location">
    <subcellularLocation>
        <location evidence="2 17">Mitochondrion membrane</location>
        <topology evidence="2 17">Multi-pass membrane protein</topology>
    </subcellularLocation>
</comment>
<keyword evidence="12 17" id="KW-0520">NAD</keyword>
<evidence type="ECO:0000256" key="4">
    <source>
        <dbReference type="ARBA" id="ARBA00012944"/>
    </source>
</evidence>
<dbReference type="GO" id="GO:0015990">
    <property type="term" value="P:electron transport coupled proton transport"/>
    <property type="evidence" value="ECO:0007669"/>
    <property type="project" value="TreeGrafter"/>
</dbReference>
<evidence type="ECO:0000256" key="17">
    <source>
        <dbReference type="RuleBase" id="RU003297"/>
    </source>
</evidence>
<evidence type="ECO:0000259" key="18">
    <source>
        <dbReference type="Pfam" id="PF00361"/>
    </source>
</evidence>
<feature type="transmembrane region" description="Helical" evidence="17">
    <location>
        <begin position="86"/>
        <end position="103"/>
    </location>
</feature>
<keyword evidence="11 17" id="KW-1133">Transmembrane helix</keyword>
<feature type="transmembrane region" description="Helical" evidence="17">
    <location>
        <begin position="140"/>
        <end position="160"/>
    </location>
</feature>
<organism evidence="20">
    <name type="scientific">Wasmannia auropunctata</name>
    <name type="common">Little fire ant</name>
    <dbReference type="NCBI Taxonomy" id="64793"/>
    <lineage>
        <taxon>Eukaryota</taxon>
        <taxon>Metazoa</taxon>
        <taxon>Ecdysozoa</taxon>
        <taxon>Arthropoda</taxon>
        <taxon>Hexapoda</taxon>
        <taxon>Insecta</taxon>
        <taxon>Pterygota</taxon>
        <taxon>Neoptera</taxon>
        <taxon>Endopterygota</taxon>
        <taxon>Hymenoptera</taxon>
        <taxon>Apocrita</taxon>
        <taxon>Aculeata</taxon>
        <taxon>Formicoidea</taxon>
        <taxon>Formicidae</taxon>
        <taxon>Myrmicinae</taxon>
        <taxon>Wasmannia</taxon>
    </lineage>
</organism>
<keyword evidence="13 17" id="KW-0830">Ubiquinone</keyword>
<evidence type="ECO:0000256" key="13">
    <source>
        <dbReference type="ARBA" id="ARBA00023075"/>
    </source>
</evidence>
<evidence type="ECO:0000256" key="9">
    <source>
        <dbReference type="ARBA" id="ARBA00022967"/>
    </source>
</evidence>
<dbReference type="EC" id="7.1.1.2" evidence="4 17"/>
<dbReference type="InterPro" id="IPR000260">
    <property type="entry name" value="NADH4_N"/>
</dbReference>
<comment type="catalytic activity">
    <reaction evidence="16 17">
        <text>a ubiquinone + NADH + 5 H(+)(in) = a ubiquinol + NAD(+) + 4 H(+)(out)</text>
        <dbReference type="Rhea" id="RHEA:29091"/>
        <dbReference type="Rhea" id="RHEA-COMP:9565"/>
        <dbReference type="Rhea" id="RHEA-COMP:9566"/>
        <dbReference type="ChEBI" id="CHEBI:15378"/>
        <dbReference type="ChEBI" id="CHEBI:16389"/>
        <dbReference type="ChEBI" id="CHEBI:17976"/>
        <dbReference type="ChEBI" id="CHEBI:57540"/>
        <dbReference type="ChEBI" id="CHEBI:57945"/>
        <dbReference type="EC" id="7.1.1.2"/>
    </reaction>
</comment>
<keyword evidence="9" id="KW-1278">Translocase</keyword>
<evidence type="ECO:0000256" key="6">
    <source>
        <dbReference type="ARBA" id="ARBA00022448"/>
    </source>
</evidence>
<evidence type="ECO:0000259" key="19">
    <source>
        <dbReference type="Pfam" id="PF01059"/>
    </source>
</evidence>
<evidence type="ECO:0000256" key="16">
    <source>
        <dbReference type="ARBA" id="ARBA00049551"/>
    </source>
</evidence>
<evidence type="ECO:0000256" key="14">
    <source>
        <dbReference type="ARBA" id="ARBA00023128"/>
    </source>
</evidence>
<evidence type="ECO:0000256" key="8">
    <source>
        <dbReference type="ARBA" id="ARBA00022692"/>
    </source>
</evidence>
<evidence type="ECO:0000256" key="11">
    <source>
        <dbReference type="ARBA" id="ARBA00022989"/>
    </source>
</evidence>
<keyword evidence="10 17" id="KW-0249">Electron transport</keyword>
<evidence type="ECO:0000256" key="1">
    <source>
        <dbReference type="ARBA" id="ARBA00003257"/>
    </source>
</evidence>
<evidence type="ECO:0000313" key="20">
    <source>
        <dbReference type="EMBL" id="ANI87497.1"/>
    </source>
</evidence>
<feature type="transmembrane region" description="Helical" evidence="17">
    <location>
        <begin position="21"/>
        <end position="41"/>
    </location>
</feature>
<feature type="transmembrane region" description="Helical" evidence="17">
    <location>
        <begin position="212"/>
        <end position="234"/>
    </location>
</feature>
<feature type="transmembrane region" description="Helical" evidence="17">
    <location>
        <begin position="342"/>
        <end position="373"/>
    </location>
</feature>
<evidence type="ECO:0000256" key="2">
    <source>
        <dbReference type="ARBA" id="ARBA00004225"/>
    </source>
</evidence>
<feature type="domain" description="NADH:ubiquinone oxidoreductase chain 4 N-terminal" evidence="19">
    <location>
        <begin position="1"/>
        <end position="100"/>
    </location>
</feature>
<feature type="domain" description="NADH:quinone oxidoreductase/Mrp antiporter transmembrane" evidence="18">
    <location>
        <begin position="102"/>
        <end position="381"/>
    </location>
</feature>
<geneLocation type="mitochondrion" evidence="20"/>
<feature type="transmembrane region" description="Helical" evidence="17">
    <location>
        <begin position="421"/>
        <end position="441"/>
    </location>
</feature>
<comment type="function">
    <text evidence="17">Core subunit of the mitochondrial membrane respiratory chain NADH dehydrogenase (Complex I) which catalyzes electron transfer from NADH through the respiratory chain, using ubiquinone as an electron acceptor. Essential for the catalytic activity and assembly of complex I.</text>
</comment>
<dbReference type="InterPro" id="IPR003918">
    <property type="entry name" value="NADH_UbQ_OxRdtase"/>
</dbReference>
<evidence type="ECO:0000256" key="10">
    <source>
        <dbReference type="ARBA" id="ARBA00022982"/>
    </source>
</evidence>
<dbReference type="GO" id="GO:0003954">
    <property type="term" value="F:NADH dehydrogenase activity"/>
    <property type="evidence" value="ECO:0007669"/>
    <property type="project" value="TreeGrafter"/>
</dbReference>
<dbReference type="PRINTS" id="PR01437">
    <property type="entry name" value="NUOXDRDTASE4"/>
</dbReference>
<accession>A0A191TFT6</accession>